<name>A0A645DYG4_9ZZZZ</name>
<protein>
    <submittedName>
        <fullName evidence="1">Uncharacterized protein</fullName>
    </submittedName>
</protein>
<evidence type="ECO:0000313" key="1">
    <source>
        <dbReference type="EMBL" id="MPM94355.1"/>
    </source>
</evidence>
<sequence>MMDNNNSGFVTKLVHIDYFEDKFGSAASSGMGAVTSEPSLGQDII</sequence>
<comment type="caution">
    <text evidence="1">The sequence shown here is derived from an EMBL/GenBank/DDBJ whole genome shotgun (WGS) entry which is preliminary data.</text>
</comment>
<accession>A0A645DYG4</accession>
<dbReference type="AlphaFoldDB" id="A0A645DYG4"/>
<reference evidence="1" key="1">
    <citation type="submission" date="2019-08" db="EMBL/GenBank/DDBJ databases">
        <authorList>
            <person name="Kucharzyk K."/>
            <person name="Murdoch R.W."/>
            <person name="Higgins S."/>
            <person name="Loffler F."/>
        </authorList>
    </citation>
    <scope>NUCLEOTIDE SEQUENCE</scope>
</reference>
<gene>
    <name evidence="1" type="ORF">SDC9_141501</name>
</gene>
<organism evidence="1">
    <name type="scientific">bioreactor metagenome</name>
    <dbReference type="NCBI Taxonomy" id="1076179"/>
    <lineage>
        <taxon>unclassified sequences</taxon>
        <taxon>metagenomes</taxon>
        <taxon>ecological metagenomes</taxon>
    </lineage>
</organism>
<dbReference type="EMBL" id="VSSQ01041008">
    <property type="protein sequence ID" value="MPM94355.1"/>
    <property type="molecule type" value="Genomic_DNA"/>
</dbReference>
<proteinExistence type="predicted"/>